<evidence type="ECO:0000313" key="5">
    <source>
        <dbReference type="EMBL" id="CPR14276.1"/>
    </source>
</evidence>
<proteinExistence type="inferred from homology"/>
<dbReference type="InterPro" id="IPR025736">
    <property type="entry name" value="PucR_C-HTH_dom"/>
</dbReference>
<comment type="similarity">
    <text evidence="1">Belongs to the CdaR family.</text>
</comment>
<evidence type="ECO:0000256" key="1">
    <source>
        <dbReference type="ARBA" id="ARBA00006754"/>
    </source>
</evidence>
<dbReference type="EMBL" id="MJLX01000090">
    <property type="protein sequence ID" value="RLM17186.1"/>
    <property type="molecule type" value="Genomic_DNA"/>
</dbReference>
<dbReference type="InterPro" id="IPR051448">
    <property type="entry name" value="CdaR-like_regulators"/>
</dbReference>
<dbReference type="Pfam" id="PF13556">
    <property type="entry name" value="HTH_30"/>
    <property type="match status" value="1"/>
</dbReference>
<evidence type="ECO:0000313" key="7">
    <source>
        <dbReference type="Proteomes" id="UP000044377"/>
    </source>
</evidence>
<dbReference type="GeneID" id="70908018"/>
<feature type="domain" description="CdaR GGDEF-like" evidence="4">
    <location>
        <begin position="151"/>
        <end position="271"/>
    </location>
</feature>
<dbReference type="Proteomes" id="UP000044377">
    <property type="component" value="Unassembled WGS sequence"/>
</dbReference>
<protein>
    <recommendedName>
        <fullName evidence="9">PucR family transcriptional regulator</fullName>
    </recommendedName>
</protein>
<evidence type="ECO:0000313" key="8">
    <source>
        <dbReference type="Proteomes" id="UP000285972"/>
    </source>
</evidence>
<dbReference type="Gene3D" id="1.10.10.2840">
    <property type="entry name" value="PucR C-terminal helix-turn-helix domain"/>
    <property type="match status" value="1"/>
</dbReference>
<dbReference type="Proteomes" id="UP000285972">
    <property type="component" value="Unassembled WGS sequence"/>
</dbReference>
<reference evidence="7" key="1">
    <citation type="submission" date="2015-01" db="EMBL/GenBank/DDBJ databases">
        <authorList>
            <person name="Paterson Steve"/>
        </authorList>
    </citation>
    <scope>NUCLEOTIDE SEQUENCE [LARGE SCALE GENOMIC DNA]</scope>
    <source>
        <strain evidence="7">OBR1</strain>
    </source>
</reference>
<dbReference type="STRING" id="1109412.BN1221_00683"/>
<name>A0A0G4JRE3_9GAMM</name>
<evidence type="ECO:0008006" key="9">
    <source>
        <dbReference type="Google" id="ProtNLM"/>
    </source>
</evidence>
<dbReference type="SUPFAM" id="SSF46689">
    <property type="entry name" value="Homeodomain-like"/>
    <property type="match status" value="1"/>
</dbReference>
<sequence>MPITCADIPHLPGLESIRFRAGFQGANRVVRWPYVAENDTIRPWVEGGELVFITGINHQRDSANLCQLIEEGRSRQVAGMVILTGQPYIRRIPEAVIRLANQYGFALLEQPYDLKMVSVTEIISNAIVQDNLLGHSRRLFLGRIIAGIAEAPELIHLRARELNIEPEQPLTGVVIRLTQGGDRQQCENWQTHLDSYLAERLSLRGNPFPVLRQLDDWQLIWSAAPDNEDIAQLLSPLRQALPDLPLTVGIGGECKGLSRLADSVQQAREAATFAEIHQQLFEPVYYRELGVARLFAAVQDKRLLRDFCSQTLGPLCFNRSREAQDLKATLASYLNSHGRHVEAARALGIHRNTLRYRLAALEKMTGRALLDPLHRLNLHNALLIERILLHTHQLDPHESDG</sequence>
<dbReference type="OrthoDB" id="9792148at2"/>
<gene>
    <name evidence="6" type="ORF">BIY26_21225</name>
    <name evidence="5" type="ORF">BN1221_00683</name>
</gene>
<reference evidence="6 8" key="3">
    <citation type="submission" date="2016-09" db="EMBL/GenBank/DDBJ databases">
        <authorList>
            <person name="Doonan J."/>
            <person name="Pachebat J.A."/>
            <person name="Golyshin P.N."/>
            <person name="Denman S."/>
            <person name="Mcdonald J.E."/>
        </authorList>
    </citation>
    <scope>NUCLEOTIDE SEQUENCE [LARGE SCALE GENOMIC DNA]</scope>
    <source>
        <strain evidence="6 8">FRB141</strain>
    </source>
</reference>
<dbReference type="KEGG" id="bgj:AWC36_14505"/>
<evidence type="ECO:0000259" key="2">
    <source>
        <dbReference type="Pfam" id="PF07905"/>
    </source>
</evidence>
<dbReference type="PANTHER" id="PTHR33744">
    <property type="entry name" value="CARBOHYDRATE DIACID REGULATOR"/>
    <property type="match status" value="1"/>
</dbReference>
<evidence type="ECO:0000313" key="6">
    <source>
        <dbReference type="EMBL" id="RLM17186.1"/>
    </source>
</evidence>
<evidence type="ECO:0000259" key="3">
    <source>
        <dbReference type="Pfam" id="PF13556"/>
    </source>
</evidence>
<accession>A0A0G4JRE3</accession>
<feature type="domain" description="PucR C-terminal helix-turn-helix" evidence="3">
    <location>
        <begin position="327"/>
        <end position="384"/>
    </location>
</feature>
<dbReference type="Pfam" id="PF17853">
    <property type="entry name" value="GGDEF_2"/>
    <property type="match status" value="1"/>
</dbReference>
<dbReference type="InterPro" id="IPR009057">
    <property type="entry name" value="Homeodomain-like_sf"/>
</dbReference>
<dbReference type="AlphaFoldDB" id="A0A0G4JRE3"/>
<reference evidence="5" key="2">
    <citation type="submission" date="2015-01" db="EMBL/GenBank/DDBJ databases">
        <authorList>
            <person name="Xiang T."/>
            <person name="Song Y."/>
            <person name="Huang L."/>
            <person name="Wang B."/>
            <person name="Wu P."/>
        </authorList>
    </citation>
    <scope>NUCLEOTIDE SEQUENCE [LARGE SCALE GENOMIC DNA]</scope>
    <source>
        <strain evidence="5">OBR1</strain>
    </source>
</reference>
<dbReference type="PANTHER" id="PTHR33744:SF1">
    <property type="entry name" value="DNA-BINDING TRANSCRIPTIONAL ACTIVATOR ADER"/>
    <property type="match status" value="1"/>
</dbReference>
<dbReference type="EMBL" id="CGIG01000001">
    <property type="protein sequence ID" value="CPR14276.1"/>
    <property type="molecule type" value="Genomic_DNA"/>
</dbReference>
<dbReference type="Pfam" id="PF07905">
    <property type="entry name" value="PucR"/>
    <property type="match status" value="1"/>
</dbReference>
<dbReference type="InterPro" id="IPR042070">
    <property type="entry name" value="PucR_C-HTH_sf"/>
</dbReference>
<dbReference type="RefSeq" id="WP_048636125.1">
    <property type="nucleotide sequence ID" value="NZ_CGIG01000001.1"/>
</dbReference>
<dbReference type="InterPro" id="IPR041522">
    <property type="entry name" value="CdaR_GGDEF"/>
</dbReference>
<dbReference type="InterPro" id="IPR012914">
    <property type="entry name" value="PucR_dom"/>
</dbReference>
<feature type="domain" description="Purine catabolism PurC-like" evidence="2">
    <location>
        <begin position="8"/>
        <end position="127"/>
    </location>
</feature>
<organism evidence="5 7">
    <name type="scientific">Brenneria goodwinii</name>
    <dbReference type="NCBI Taxonomy" id="1109412"/>
    <lineage>
        <taxon>Bacteria</taxon>
        <taxon>Pseudomonadati</taxon>
        <taxon>Pseudomonadota</taxon>
        <taxon>Gammaproteobacteria</taxon>
        <taxon>Enterobacterales</taxon>
        <taxon>Pectobacteriaceae</taxon>
        <taxon>Brenneria</taxon>
    </lineage>
</organism>
<keyword evidence="7" id="KW-1185">Reference proteome</keyword>
<evidence type="ECO:0000259" key="4">
    <source>
        <dbReference type="Pfam" id="PF17853"/>
    </source>
</evidence>